<dbReference type="PROSITE" id="PS00726">
    <property type="entry name" value="AP_NUCLEASE_F1_1"/>
    <property type="match status" value="1"/>
</dbReference>
<dbReference type="EMBL" id="AAEW02000012">
    <property type="protein sequence ID" value="EAT15263.1"/>
    <property type="molecule type" value="Genomic_DNA"/>
</dbReference>
<evidence type="ECO:0000256" key="5">
    <source>
        <dbReference type="ARBA" id="ARBA00022842"/>
    </source>
</evidence>
<dbReference type="NCBIfam" id="TIGR00195">
    <property type="entry name" value="exoDNase_III"/>
    <property type="match status" value="1"/>
</dbReference>
<feature type="binding site" evidence="7">
    <location>
        <position position="34"/>
    </location>
    <ligand>
        <name>Mg(2+)</name>
        <dbReference type="ChEBI" id="CHEBI:18420"/>
        <label>1</label>
    </ligand>
</feature>
<dbReference type="SUPFAM" id="SSF56219">
    <property type="entry name" value="DNase I-like"/>
    <property type="match status" value="1"/>
</dbReference>
<dbReference type="GO" id="GO:0004519">
    <property type="term" value="F:endonuclease activity"/>
    <property type="evidence" value="ECO:0007669"/>
    <property type="project" value="InterPro"/>
</dbReference>
<feature type="binding site" evidence="7">
    <location>
        <position position="153"/>
    </location>
    <ligand>
        <name>Mg(2+)</name>
        <dbReference type="ChEBI" id="CHEBI:18420"/>
        <label>1</label>
    </ligand>
</feature>
<dbReference type="Pfam" id="PF03372">
    <property type="entry name" value="Exo_endo_phos"/>
    <property type="match status" value="1"/>
</dbReference>
<protein>
    <submittedName>
        <fullName evidence="10">Exodeoxyribonuclease III</fullName>
    </submittedName>
</protein>
<comment type="cofactor">
    <cofactor evidence="1">
        <name>Mn(2+)</name>
        <dbReference type="ChEBI" id="CHEBI:29035"/>
    </cofactor>
</comment>
<dbReference type="PANTHER" id="PTHR43250">
    <property type="entry name" value="EXODEOXYRIBONUCLEASE III"/>
    <property type="match status" value="1"/>
</dbReference>
<comment type="caution">
    <text evidence="10">The sequence shown here is derived from an EMBL/GenBank/DDBJ whole genome shotgun (WGS) entry which is preliminary data.</text>
</comment>
<dbReference type="PROSITE" id="PS00727">
    <property type="entry name" value="AP_NUCLEASE_F1_2"/>
    <property type="match status" value="1"/>
</dbReference>
<feature type="active site" description="Proton acceptor" evidence="6">
    <location>
        <position position="261"/>
    </location>
</feature>
<dbReference type="InterPro" id="IPR005135">
    <property type="entry name" value="Endo/exonuclease/phosphatase"/>
</dbReference>
<accession>Q1JYE3</accession>
<dbReference type="NCBIfam" id="NF008733">
    <property type="entry name" value="PRK11756.1"/>
    <property type="match status" value="1"/>
</dbReference>
<comment type="similarity">
    <text evidence="2">Belongs to the DNA repair enzymes AP/ExoA family.</text>
</comment>
<dbReference type="GO" id="GO:0046872">
    <property type="term" value="F:metal ion binding"/>
    <property type="evidence" value="ECO:0007669"/>
    <property type="project" value="UniProtKB-KW"/>
</dbReference>
<dbReference type="AlphaFoldDB" id="Q1JYE3"/>
<dbReference type="InterPro" id="IPR004808">
    <property type="entry name" value="AP_endonuc_1"/>
</dbReference>
<feature type="domain" description="Endonuclease/exonuclease/phosphatase" evidence="9">
    <location>
        <begin position="4"/>
        <end position="261"/>
    </location>
</feature>
<dbReference type="InterPro" id="IPR037493">
    <property type="entry name" value="ExoIII-like"/>
</dbReference>
<keyword evidence="3 7" id="KW-0479">Metal-binding</keyword>
<evidence type="ECO:0000256" key="8">
    <source>
        <dbReference type="PIRSR" id="PIRSR604808-3"/>
    </source>
</evidence>
<feature type="site" description="Interaction with DNA substrate" evidence="8">
    <location>
        <position position="261"/>
    </location>
</feature>
<evidence type="ECO:0000313" key="11">
    <source>
        <dbReference type="Proteomes" id="UP000005695"/>
    </source>
</evidence>
<dbReference type="GO" id="GO:0008311">
    <property type="term" value="F:double-stranded DNA 3'-5' DNA exonuclease activity"/>
    <property type="evidence" value="ECO:0007669"/>
    <property type="project" value="InterPro"/>
</dbReference>
<feature type="site" description="Important for catalytic activity" evidence="8">
    <location>
        <position position="231"/>
    </location>
</feature>
<feature type="binding site" evidence="7">
    <location>
        <position position="151"/>
    </location>
    <ligand>
        <name>Mg(2+)</name>
        <dbReference type="ChEBI" id="CHEBI:18420"/>
        <label>1</label>
    </ligand>
</feature>
<dbReference type="InterPro" id="IPR036691">
    <property type="entry name" value="Endo/exonu/phosph_ase_sf"/>
</dbReference>
<dbReference type="PANTHER" id="PTHR43250:SF2">
    <property type="entry name" value="EXODEOXYRIBONUCLEASE III"/>
    <property type="match status" value="1"/>
</dbReference>
<gene>
    <name evidence="10" type="ORF">Dace_1232</name>
</gene>
<name>Q1JYE3_DESA6</name>
<keyword evidence="7" id="KW-0464">Manganese</keyword>
<sequence length="270" mass="31156">MKIISFNVNGLRARHHQVKAVIDTYQPDVLALQETKVHDDQFPLAEVESLGYEVRYYGQKGHYGVALLSRQAPVDVQYGFVDDDDEAQRRLIVGRYAFGDQMVTVVNGYFPQGENRSHAVKFPAKEKFYRDLRQMLENYEAKNDALLVVGDMNVAPLAEDIGIGPDNEKRWLAQGKSCFLPEERAWLQSVMDWGLHDSFRHCYPDVDDRFSWFDYRSRGFERDPKRGLRIDLILASQALISRCQDAGIDYDIRAMEKPSDHCPIWAEFSL</sequence>
<feature type="active site" evidence="6">
    <location>
        <position position="109"/>
    </location>
</feature>
<evidence type="ECO:0000313" key="10">
    <source>
        <dbReference type="EMBL" id="EAT15263.1"/>
    </source>
</evidence>
<keyword evidence="5 7" id="KW-0460">Magnesium</keyword>
<evidence type="ECO:0000256" key="2">
    <source>
        <dbReference type="ARBA" id="ARBA00007092"/>
    </source>
</evidence>
<dbReference type="GO" id="GO:0003677">
    <property type="term" value="F:DNA binding"/>
    <property type="evidence" value="ECO:0007669"/>
    <property type="project" value="InterPro"/>
</dbReference>
<dbReference type="InterPro" id="IPR020847">
    <property type="entry name" value="AP_endonuclease_F1_BS"/>
</dbReference>
<evidence type="ECO:0000256" key="4">
    <source>
        <dbReference type="ARBA" id="ARBA00022801"/>
    </source>
</evidence>
<proteinExistence type="inferred from homology"/>
<evidence type="ECO:0000259" key="9">
    <source>
        <dbReference type="Pfam" id="PF03372"/>
    </source>
</evidence>
<dbReference type="Gene3D" id="3.60.10.10">
    <property type="entry name" value="Endonuclease/exonuclease/phosphatase"/>
    <property type="match status" value="1"/>
</dbReference>
<evidence type="ECO:0000256" key="3">
    <source>
        <dbReference type="ARBA" id="ARBA00022723"/>
    </source>
</evidence>
<organism evidence="10 11">
    <name type="scientific">Desulfuromonas acetoxidans (strain DSM 684 / 11070)</name>
    <dbReference type="NCBI Taxonomy" id="281689"/>
    <lineage>
        <taxon>Bacteria</taxon>
        <taxon>Pseudomonadati</taxon>
        <taxon>Thermodesulfobacteriota</taxon>
        <taxon>Desulfuromonadia</taxon>
        <taxon>Desulfuromonadales</taxon>
        <taxon>Desulfuromonadaceae</taxon>
        <taxon>Desulfuromonas</taxon>
    </lineage>
</organism>
<feature type="site" description="Transition state stabilizer" evidence="8">
    <location>
        <position position="153"/>
    </location>
</feature>
<keyword evidence="4" id="KW-0378">Hydrolase</keyword>
<dbReference type="InterPro" id="IPR020848">
    <property type="entry name" value="AP_endonuclease_F1_CS"/>
</dbReference>
<dbReference type="CDD" id="cd09086">
    <property type="entry name" value="ExoIII-like_AP-endo"/>
    <property type="match status" value="1"/>
</dbReference>
<reference evidence="10" key="2">
    <citation type="submission" date="2006-05" db="EMBL/GenBank/DDBJ databases">
        <title>Sequencing of the draft genome and assembly of Desulfuromonas acetoxidans DSM 684.</title>
        <authorList>
            <consortium name="US DOE Joint Genome Institute (JGI-PGF)"/>
            <person name="Copeland A."/>
            <person name="Lucas S."/>
            <person name="Lapidus A."/>
            <person name="Barry K."/>
            <person name="Detter J.C."/>
            <person name="Glavina del Rio T."/>
            <person name="Hammon N."/>
            <person name="Israni S."/>
            <person name="Dalin E."/>
            <person name="Tice H."/>
            <person name="Bruce D."/>
            <person name="Pitluck S."/>
            <person name="Richardson P."/>
        </authorList>
    </citation>
    <scope>NUCLEOTIDE SEQUENCE [LARGE SCALE GENOMIC DNA]</scope>
    <source>
        <strain evidence="10">DSM 684</strain>
    </source>
</reference>
<evidence type="ECO:0000256" key="7">
    <source>
        <dbReference type="PIRSR" id="PIRSR604808-2"/>
    </source>
</evidence>
<dbReference type="Proteomes" id="UP000005695">
    <property type="component" value="Unassembled WGS sequence"/>
</dbReference>
<evidence type="ECO:0000256" key="1">
    <source>
        <dbReference type="ARBA" id="ARBA00001936"/>
    </source>
</evidence>
<evidence type="ECO:0000256" key="6">
    <source>
        <dbReference type="PIRSR" id="PIRSR604808-1"/>
    </source>
</evidence>
<reference evidence="10" key="1">
    <citation type="submission" date="2006-05" db="EMBL/GenBank/DDBJ databases">
        <title>Annotation of the draft genome assembly of Desulfuromonas acetoxidans DSM 684.</title>
        <authorList>
            <consortium name="US DOE Joint Genome Institute (JGI-ORNL)"/>
            <person name="Larimer F."/>
            <person name="Land M."/>
            <person name="Hauser L."/>
        </authorList>
    </citation>
    <scope>NUCLEOTIDE SEQUENCE [LARGE SCALE GENOMIC DNA]</scope>
    <source>
        <strain evidence="10">DSM 684</strain>
    </source>
</reference>
<feature type="active site" description="Proton donor/acceptor" evidence="6">
    <location>
        <position position="151"/>
    </location>
</feature>
<feature type="binding site" evidence="7">
    <location>
        <position position="7"/>
    </location>
    <ligand>
        <name>Mg(2+)</name>
        <dbReference type="ChEBI" id="CHEBI:18420"/>
        <label>1</label>
    </ligand>
</feature>
<feature type="binding site" evidence="7">
    <location>
        <position position="261"/>
    </location>
    <ligand>
        <name>Mg(2+)</name>
        <dbReference type="ChEBI" id="CHEBI:18420"/>
        <label>1</label>
    </ligand>
</feature>
<dbReference type="NCBIfam" id="TIGR00633">
    <property type="entry name" value="xth"/>
    <property type="match status" value="1"/>
</dbReference>
<comment type="cofactor">
    <cofactor evidence="7">
        <name>Mg(2+)</name>
        <dbReference type="ChEBI" id="CHEBI:18420"/>
    </cofactor>
    <cofactor evidence="7">
        <name>Mn(2+)</name>
        <dbReference type="ChEBI" id="CHEBI:29035"/>
    </cofactor>
    <text evidence="7">Probably binds two magnesium or manganese ions per subunit.</text>
</comment>
<feature type="binding site" evidence="7">
    <location>
        <position position="260"/>
    </location>
    <ligand>
        <name>Mg(2+)</name>
        <dbReference type="ChEBI" id="CHEBI:18420"/>
        <label>1</label>
    </ligand>
</feature>
<dbReference type="PROSITE" id="PS51435">
    <property type="entry name" value="AP_NUCLEASE_F1_4"/>
    <property type="match status" value="1"/>
</dbReference>
<keyword evidence="11" id="KW-1185">Reference proteome</keyword>
<dbReference type="OrthoDB" id="9803914at2"/>
<dbReference type="RefSeq" id="WP_006001209.1">
    <property type="nucleotide sequence ID" value="NZ_AAEW02000012.1"/>
</dbReference>
<dbReference type="GO" id="GO:0006281">
    <property type="term" value="P:DNA repair"/>
    <property type="evidence" value="ECO:0007669"/>
    <property type="project" value="InterPro"/>
</dbReference>